<dbReference type="InterPro" id="IPR012964">
    <property type="entry name" value="DUF1702"/>
</dbReference>
<dbReference type="Pfam" id="PF08012">
    <property type="entry name" value="DUF1702"/>
    <property type="match status" value="1"/>
</dbReference>
<organism evidence="1 2">
    <name type="scientific">Nocardiopsis codii</name>
    <dbReference type="NCBI Taxonomy" id="3065942"/>
    <lineage>
        <taxon>Bacteria</taxon>
        <taxon>Bacillati</taxon>
        <taxon>Actinomycetota</taxon>
        <taxon>Actinomycetes</taxon>
        <taxon>Streptosporangiales</taxon>
        <taxon>Nocardiopsidaceae</taxon>
        <taxon>Nocardiopsis</taxon>
    </lineage>
</organism>
<evidence type="ECO:0000313" key="2">
    <source>
        <dbReference type="Proteomes" id="UP001356095"/>
    </source>
</evidence>
<accession>A0ABU7KCJ9</accession>
<protein>
    <submittedName>
        <fullName evidence="1">DUF1702 family protein</fullName>
    </submittedName>
</protein>
<reference evidence="1 2" key="1">
    <citation type="submission" date="2023-08" db="EMBL/GenBank/DDBJ databases">
        <authorList>
            <person name="Girao M."/>
            <person name="Carvalho M.F."/>
        </authorList>
    </citation>
    <scope>NUCLEOTIDE SEQUENCE [LARGE SCALE GENOMIC DNA]</scope>
    <source>
        <strain evidence="1 2">CT-R113</strain>
    </source>
</reference>
<evidence type="ECO:0000313" key="1">
    <source>
        <dbReference type="EMBL" id="MEE2039964.1"/>
    </source>
</evidence>
<gene>
    <name evidence="1" type="ORF">Q8791_22365</name>
</gene>
<proteinExistence type="predicted"/>
<keyword evidence="2" id="KW-1185">Reference proteome</keyword>
<dbReference type="Proteomes" id="UP001356095">
    <property type="component" value="Unassembled WGS sequence"/>
</dbReference>
<comment type="caution">
    <text evidence="1">The sequence shown here is derived from an EMBL/GenBank/DDBJ whole genome shotgun (WGS) entry which is preliminary data.</text>
</comment>
<dbReference type="RefSeq" id="WP_330093725.1">
    <property type="nucleotide sequence ID" value="NZ_JAUZMY010000024.1"/>
</dbReference>
<sequence>MLEFPLEETTFASRGFHPGEPETVARLEAAGAAFHRGYGMALDDPDRAPEALPEQKGPTAGFVYEGAAMALCLIDALSLPRRTDFSRLLDGRARHSPYTAHVGAGWALARLPRVLWRPVLRQLDPLLGWLAWDGYGFHQVFFGGLGRRLRSPLPGYVRHATAQGAGRALWFDRCAEPELIARAVDRAPKDLHGDLWSGVALAAAFTGAAPTRAHRLRDAADGHGPALAQGAAFAAKALVTLGPVAPDSESVVRSLTGLGAVSAAEVTDEELLRLPPWGREAPRTGTPAYAVWRTRVAARLAEGVTSAL</sequence>
<name>A0ABU7KCJ9_9ACTN</name>
<dbReference type="EMBL" id="JAUZMY010000024">
    <property type="protein sequence ID" value="MEE2039964.1"/>
    <property type="molecule type" value="Genomic_DNA"/>
</dbReference>